<protein>
    <submittedName>
        <fullName evidence="2">Uncharacterized protein</fullName>
    </submittedName>
</protein>
<sequence length="134" mass="15688">MKPTQRMPESFQMIPDTARSVVNARLHKTRVVFRSCLMRRDNPAVDIYRPLFIARLYEIVSTGTKRNCLDKRILLRGVLKKSFKTHVLIIRYLLKAKRVVRTNARRGNGNSRDQQRDSHQHNRGTGQPAKAFFR</sequence>
<evidence type="ECO:0000313" key="2">
    <source>
        <dbReference type="EMBL" id="MEQ5842186.1"/>
    </source>
</evidence>
<dbReference type="RefSeq" id="WP_349544097.1">
    <property type="nucleotide sequence ID" value="NZ_JAOALG010000002.1"/>
</dbReference>
<comment type="caution">
    <text evidence="2">The sequence shown here is derived from an EMBL/GenBank/DDBJ whole genome shotgun (WGS) entry which is preliminary data.</text>
</comment>
<gene>
    <name evidence="2" type="ORF">N0A02_22340</name>
</gene>
<feature type="region of interest" description="Disordered" evidence="1">
    <location>
        <begin position="103"/>
        <end position="134"/>
    </location>
</feature>
<name>A0ABV1LTR9_9BURK</name>
<accession>A0ABV1LTR9</accession>
<dbReference type="EMBL" id="JAOALG010000002">
    <property type="protein sequence ID" value="MEQ5842186.1"/>
    <property type="molecule type" value="Genomic_DNA"/>
</dbReference>
<evidence type="ECO:0000313" key="3">
    <source>
        <dbReference type="Proteomes" id="UP001469089"/>
    </source>
</evidence>
<reference evidence="2 3" key="1">
    <citation type="journal article" date="2024" name="Chem. Sci.">
        <title>Discovery of a lagriamide polyketide by integrated genome mining, isotopic labeling, and untargeted metabolomics.</title>
        <authorList>
            <person name="Fergusson C.H."/>
            <person name="Saulog J."/>
            <person name="Paulo B.S."/>
            <person name="Wilson D.M."/>
            <person name="Liu D.Y."/>
            <person name="Morehouse N.J."/>
            <person name="Waterworth S."/>
            <person name="Barkei J."/>
            <person name="Gray C.A."/>
            <person name="Kwan J.C."/>
            <person name="Eustaquio A.S."/>
            <person name="Linington R.G."/>
        </authorList>
    </citation>
    <scope>NUCLEOTIDE SEQUENCE [LARGE SCALE GENOMIC DNA]</scope>
    <source>
        <strain evidence="2 3">RL17-338-BIF-B</strain>
    </source>
</reference>
<evidence type="ECO:0000256" key="1">
    <source>
        <dbReference type="SAM" id="MobiDB-lite"/>
    </source>
</evidence>
<keyword evidence="3" id="KW-1185">Reference proteome</keyword>
<organism evidence="2 3">
    <name type="scientific">Paraburkholderia acidicola</name>
    <dbReference type="NCBI Taxonomy" id="1912599"/>
    <lineage>
        <taxon>Bacteria</taxon>
        <taxon>Pseudomonadati</taxon>
        <taxon>Pseudomonadota</taxon>
        <taxon>Betaproteobacteria</taxon>
        <taxon>Burkholderiales</taxon>
        <taxon>Burkholderiaceae</taxon>
        <taxon>Paraburkholderia</taxon>
    </lineage>
</organism>
<dbReference type="Proteomes" id="UP001469089">
    <property type="component" value="Unassembled WGS sequence"/>
</dbReference>
<proteinExistence type="predicted"/>